<feature type="compositionally biased region" description="Basic and acidic residues" evidence="1">
    <location>
        <begin position="1"/>
        <end position="29"/>
    </location>
</feature>
<accession>A0A4Y2UKI1</accession>
<dbReference type="EMBL" id="BGPR01037096">
    <property type="protein sequence ID" value="GBO12621.1"/>
    <property type="molecule type" value="Genomic_DNA"/>
</dbReference>
<keyword evidence="3" id="KW-1185">Reference proteome</keyword>
<name>A0A4Y2UKI1_ARAVE</name>
<organism evidence="2 3">
    <name type="scientific">Araneus ventricosus</name>
    <name type="common">Orbweaver spider</name>
    <name type="synonym">Epeira ventricosa</name>
    <dbReference type="NCBI Taxonomy" id="182803"/>
    <lineage>
        <taxon>Eukaryota</taxon>
        <taxon>Metazoa</taxon>
        <taxon>Ecdysozoa</taxon>
        <taxon>Arthropoda</taxon>
        <taxon>Chelicerata</taxon>
        <taxon>Arachnida</taxon>
        <taxon>Araneae</taxon>
        <taxon>Araneomorphae</taxon>
        <taxon>Entelegynae</taxon>
        <taxon>Araneoidea</taxon>
        <taxon>Araneidae</taxon>
        <taxon>Araneus</taxon>
    </lineage>
</organism>
<gene>
    <name evidence="2" type="ORF">AVEN_44952_1</name>
</gene>
<dbReference type="Proteomes" id="UP000499080">
    <property type="component" value="Unassembled WGS sequence"/>
</dbReference>
<feature type="region of interest" description="Disordered" evidence="1">
    <location>
        <begin position="1"/>
        <end position="50"/>
    </location>
</feature>
<evidence type="ECO:0000313" key="2">
    <source>
        <dbReference type="EMBL" id="GBO12621.1"/>
    </source>
</evidence>
<reference evidence="2 3" key="1">
    <citation type="journal article" date="2019" name="Sci. Rep.">
        <title>Orb-weaving spider Araneus ventricosus genome elucidates the spidroin gene catalogue.</title>
        <authorList>
            <person name="Kono N."/>
            <person name="Nakamura H."/>
            <person name="Ohtoshi R."/>
            <person name="Moran D.A.P."/>
            <person name="Shinohara A."/>
            <person name="Yoshida Y."/>
            <person name="Fujiwara M."/>
            <person name="Mori M."/>
            <person name="Tomita M."/>
            <person name="Arakawa K."/>
        </authorList>
    </citation>
    <scope>NUCLEOTIDE SEQUENCE [LARGE SCALE GENOMIC DNA]</scope>
</reference>
<dbReference type="AlphaFoldDB" id="A0A4Y2UKI1"/>
<proteinExistence type="predicted"/>
<comment type="caution">
    <text evidence="2">The sequence shown here is derived from an EMBL/GenBank/DDBJ whole genome shotgun (WGS) entry which is preliminary data.</text>
</comment>
<protein>
    <submittedName>
        <fullName evidence="2">Uncharacterized protein</fullName>
    </submittedName>
</protein>
<evidence type="ECO:0000313" key="3">
    <source>
        <dbReference type="Proteomes" id="UP000499080"/>
    </source>
</evidence>
<sequence length="78" mass="8900">MCRSLRNESADPPPQKERPDPPPQKERPDPIPTKGTNPQNRIRGESAESDSWRIRGIGFMSQNRNYSFCGITIPIQNH</sequence>
<evidence type="ECO:0000256" key="1">
    <source>
        <dbReference type="SAM" id="MobiDB-lite"/>
    </source>
</evidence>